<feature type="chain" id="PRO_5021399704" description="Metalloprotease TldD/E C-terminal domain-containing protein" evidence="2">
    <location>
        <begin position="25"/>
        <end position="1107"/>
    </location>
</feature>
<comment type="similarity">
    <text evidence="1">Belongs to the peptidase U62 family.</text>
</comment>
<dbReference type="InterPro" id="IPR051463">
    <property type="entry name" value="Peptidase_U62_metallo"/>
</dbReference>
<dbReference type="Proteomes" id="UP000297872">
    <property type="component" value="Unassembled WGS sequence"/>
</dbReference>
<evidence type="ECO:0000256" key="2">
    <source>
        <dbReference type="SAM" id="SignalP"/>
    </source>
</evidence>
<dbReference type="InterPro" id="IPR036059">
    <property type="entry name" value="TldD/PmbA_sf"/>
</dbReference>
<protein>
    <recommendedName>
        <fullName evidence="3">Metalloprotease TldD/E C-terminal domain-containing protein</fullName>
    </recommendedName>
</protein>
<accession>A0A4Y8VIB9</accession>
<dbReference type="InterPro" id="IPR045569">
    <property type="entry name" value="Metalloprtase-TldD/E_C"/>
</dbReference>
<dbReference type="RefSeq" id="WP_134843591.1">
    <property type="nucleotide sequence ID" value="NZ_SGVY01000022.1"/>
</dbReference>
<dbReference type="GeneID" id="302995481"/>
<evidence type="ECO:0000256" key="1">
    <source>
        <dbReference type="ARBA" id="ARBA00005836"/>
    </source>
</evidence>
<keyword evidence="2" id="KW-0732">Signal</keyword>
<proteinExistence type="inferred from homology"/>
<dbReference type="OrthoDB" id="9788526at2"/>
<dbReference type="Pfam" id="PF19289">
    <property type="entry name" value="PmbA_TldD_3rd"/>
    <property type="match status" value="2"/>
</dbReference>
<comment type="caution">
    <text evidence="4">The sequence shown here is derived from an EMBL/GenBank/DDBJ whole genome shotgun (WGS) entry which is preliminary data.</text>
</comment>
<dbReference type="SUPFAM" id="SSF111283">
    <property type="entry name" value="Putative modulator of DNA gyrase, PmbA/TldD"/>
    <property type="match status" value="2"/>
</dbReference>
<feature type="domain" description="Metalloprotease TldD/E C-terminal" evidence="3">
    <location>
        <begin position="857"/>
        <end position="967"/>
    </location>
</feature>
<name>A0A4Y8VIB9_9BACT</name>
<dbReference type="PANTHER" id="PTHR30624">
    <property type="entry name" value="UNCHARACTERIZED PROTEIN TLDD AND PMBA"/>
    <property type="match status" value="1"/>
</dbReference>
<evidence type="ECO:0000259" key="3">
    <source>
        <dbReference type="Pfam" id="PF19289"/>
    </source>
</evidence>
<dbReference type="GO" id="GO:0008237">
    <property type="term" value="F:metallopeptidase activity"/>
    <property type="evidence" value="ECO:0007669"/>
    <property type="project" value="InterPro"/>
</dbReference>
<dbReference type="AlphaFoldDB" id="A0A4Y8VIB9"/>
<keyword evidence="5" id="KW-1185">Reference proteome</keyword>
<dbReference type="EMBL" id="SGVY01000022">
    <property type="protein sequence ID" value="TFH80184.1"/>
    <property type="molecule type" value="Genomic_DNA"/>
</dbReference>
<dbReference type="PANTHER" id="PTHR30624:SF0">
    <property type="entry name" value="METALLOPROTEASE SLR0863"/>
    <property type="match status" value="1"/>
</dbReference>
<feature type="domain" description="Metalloprotease TldD/E C-terminal" evidence="3">
    <location>
        <begin position="306"/>
        <end position="550"/>
    </location>
</feature>
<reference evidence="4 5" key="1">
    <citation type="submission" date="2019-02" db="EMBL/GenBank/DDBJ databases">
        <title>Draft Genome Sequence of the Prevotella sp. BCRC 81118, Isolated from Human Feces.</title>
        <authorList>
            <person name="Huang C.-H."/>
        </authorList>
    </citation>
    <scope>NUCLEOTIDE SEQUENCE [LARGE SCALE GENOMIC DNA]</scope>
    <source>
        <strain evidence="4 5">BCRC 81118</strain>
    </source>
</reference>
<feature type="signal peptide" evidence="2">
    <location>
        <begin position="1"/>
        <end position="24"/>
    </location>
</feature>
<organism evidence="4 5">
    <name type="scientific">Segatella hominis</name>
    <dbReference type="NCBI Taxonomy" id="2518605"/>
    <lineage>
        <taxon>Bacteria</taxon>
        <taxon>Pseudomonadati</taxon>
        <taxon>Bacteroidota</taxon>
        <taxon>Bacteroidia</taxon>
        <taxon>Bacteroidales</taxon>
        <taxon>Prevotellaceae</taxon>
        <taxon>Segatella</taxon>
    </lineage>
</organism>
<sequence length="1107" mass="123382">MFNLKANKIGIAILSLGMTLQVSAQGKGSDSLLTTLKQELKYSMESLSKQKTAPYFMSLRLQDSKMVVVQSNLGVASADSSRQRMVTPQIRLGSYELDNFKYKNQGSGATGQNARNGQGVLIPLSGQVIPAMRQAIWKETLRRYDVALGNLEQAKSKTLTGQDNEDKAPCFSKAPVESYYEEDLAEGQKHIDINFWQDRLNKITNVFKQYKNIEQGTANIQFEVYRNYFVNTDGSEIVQNRRVARVMISASVMAPDGMNCPLNQDYLSYTLEDFPSEAQMIADAKNMVERLEALRNAPIADPYTGPAIMSGPASGVFFHEIFGHRLEGHRMKSGGQTFKKMIGQKLLPETFNVFCDPTLQYYHGNALNGYYKYDDEGVKAQRVMNVTNGVLTNFLMSRVPLEGFPQSNGHGRMVGGNDPVSRQSNLIVETSKPYTDAQLRKMLIDEAKKQHKPYGYFFKTVTSGFTLTGEGGSLNSFNVTPIEVYRVYVDGRKDELVRGVDMIGTPLSMFSNIAAAGNSISTFTGMCGAESGWVPVSASSPMIFVSKIETQRRQKEDQQARILPAPELKNTEVKVAEPTTDVKTKRAADDKTIFAAMADELQRTQQKLFYPNYPKAFYVDYNMARSQEFDVMASLGGIVKAQKNPVIAMGGISLKLGDYQNTSDMKPGQFANLYFSSEVDYDNIRRELWKASDMMYKYSLNSQAYKQNYMQNNPRPEEEKGIPDMLAMKPNVNVDAQPKDPISYQKLENLAQKLSAIFLKYPALYNTYVNIHCKNSDIYRLNTEGIKQKACNGYAEISAHANVRTTSGSTLNDRYYRMVTSDKELDEAALIADIEKFAERLMEVKQATPLNDFYIGPMLFEGDAVAKAVANYIYPIIVSYRSVQENSSMGSLVWGKRIIDKKLSLTQRGDLANYKGMGLLGYYQNDADGLKPQANLPIIKNGILEHLICGRTPSINCMETTANDRFYTDPTNVIGTDAVPGVVALTGTGSMSMNKMKQAFLKEAKAQGLTTAYIVREPAGFSSCLYKVDVKTGAEQMVLVQDIPQLGKSDFMHILGTSSDENVLNTVRKAVGTTVIAPRAMIVESIEKYLKKPKTDKPFPVENPLEK</sequence>
<gene>
    <name evidence="4" type="ORF">EXN75_09295</name>
</gene>
<evidence type="ECO:0000313" key="4">
    <source>
        <dbReference type="EMBL" id="TFH80184.1"/>
    </source>
</evidence>
<dbReference type="GO" id="GO:0006508">
    <property type="term" value="P:proteolysis"/>
    <property type="evidence" value="ECO:0007669"/>
    <property type="project" value="InterPro"/>
</dbReference>
<dbReference type="GO" id="GO:0005829">
    <property type="term" value="C:cytosol"/>
    <property type="evidence" value="ECO:0007669"/>
    <property type="project" value="TreeGrafter"/>
</dbReference>
<evidence type="ECO:0000313" key="5">
    <source>
        <dbReference type="Proteomes" id="UP000297872"/>
    </source>
</evidence>